<feature type="transmembrane region" description="Helical" evidence="8">
    <location>
        <begin position="691"/>
        <end position="711"/>
    </location>
</feature>
<comment type="caution">
    <text evidence="11">The sequence shown here is derived from an EMBL/GenBank/DDBJ whole genome shotgun (WGS) entry which is preliminary data.</text>
</comment>
<dbReference type="AlphaFoldDB" id="A0AAE4ZBT5"/>
<dbReference type="Pfam" id="PF02687">
    <property type="entry name" value="FtsX"/>
    <property type="match status" value="2"/>
</dbReference>
<evidence type="ECO:0000256" key="5">
    <source>
        <dbReference type="ARBA" id="ARBA00023136"/>
    </source>
</evidence>
<feature type="region of interest" description="Disordered" evidence="7">
    <location>
        <begin position="517"/>
        <end position="540"/>
    </location>
</feature>
<dbReference type="EMBL" id="JAACAK010000113">
    <property type="protein sequence ID" value="NIR76131.1"/>
    <property type="molecule type" value="Genomic_DNA"/>
</dbReference>
<organism evidence="11 12">
    <name type="scientific">Candidatus Kutchimonas denitrificans</name>
    <dbReference type="NCBI Taxonomy" id="3056748"/>
    <lineage>
        <taxon>Bacteria</taxon>
        <taxon>Pseudomonadati</taxon>
        <taxon>Gemmatimonadota</taxon>
        <taxon>Gemmatimonadia</taxon>
        <taxon>Candidatus Palauibacterales</taxon>
        <taxon>Candidatus Palauibacteraceae</taxon>
        <taxon>Candidatus Kutchimonas</taxon>
    </lineage>
</organism>
<proteinExistence type="inferred from homology"/>
<evidence type="ECO:0000256" key="8">
    <source>
        <dbReference type="SAM" id="Phobius"/>
    </source>
</evidence>
<dbReference type="InterPro" id="IPR050250">
    <property type="entry name" value="Macrolide_Exporter_MacB"/>
</dbReference>
<feature type="transmembrane region" description="Helical" evidence="8">
    <location>
        <begin position="376"/>
        <end position="400"/>
    </location>
</feature>
<comment type="subcellular location">
    <subcellularLocation>
        <location evidence="1">Cell membrane</location>
        <topology evidence="1">Multi-pass membrane protein</topology>
    </subcellularLocation>
</comment>
<dbReference type="InterPro" id="IPR003838">
    <property type="entry name" value="ABC3_permease_C"/>
</dbReference>
<evidence type="ECO:0000259" key="10">
    <source>
        <dbReference type="Pfam" id="PF12704"/>
    </source>
</evidence>
<evidence type="ECO:0000256" key="3">
    <source>
        <dbReference type="ARBA" id="ARBA00022692"/>
    </source>
</evidence>
<comment type="similarity">
    <text evidence="6">Belongs to the ABC-4 integral membrane protein family.</text>
</comment>
<dbReference type="GO" id="GO:0022857">
    <property type="term" value="F:transmembrane transporter activity"/>
    <property type="evidence" value="ECO:0007669"/>
    <property type="project" value="TreeGrafter"/>
</dbReference>
<dbReference type="Proteomes" id="UP000702544">
    <property type="component" value="Unassembled WGS sequence"/>
</dbReference>
<gene>
    <name evidence="11" type="ORF">GWO12_13630</name>
</gene>
<keyword evidence="4 8" id="KW-1133">Transmembrane helix</keyword>
<feature type="domain" description="ABC3 transporter permease C-terminal" evidence="9">
    <location>
        <begin position="289"/>
        <end position="406"/>
    </location>
</feature>
<feature type="domain" description="MacB-like periplasmic core" evidence="10">
    <location>
        <begin position="435"/>
        <end position="658"/>
    </location>
</feature>
<dbReference type="PANTHER" id="PTHR30572">
    <property type="entry name" value="MEMBRANE COMPONENT OF TRANSPORTER-RELATED"/>
    <property type="match status" value="1"/>
</dbReference>
<feature type="transmembrane region" description="Helical" evidence="8">
    <location>
        <begin position="21"/>
        <end position="44"/>
    </location>
</feature>
<evidence type="ECO:0000256" key="4">
    <source>
        <dbReference type="ARBA" id="ARBA00022989"/>
    </source>
</evidence>
<evidence type="ECO:0000313" key="11">
    <source>
        <dbReference type="EMBL" id="NIR76131.1"/>
    </source>
</evidence>
<evidence type="ECO:0000259" key="9">
    <source>
        <dbReference type="Pfam" id="PF02687"/>
    </source>
</evidence>
<evidence type="ECO:0000256" key="1">
    <source>
        <dbReference type="ARBA" id="ARBA00004651"/>
    </source>
</evidence>
<evidence type="ECO:0000256" key="7">
    <source>
        <dbReference type="SAM" id="MobiDB-lite"/>
    </source>
</evidence>
<feature type="domain" description="ABC3 transporter permease C-terminal" evidence="9">
    <location>
        <begin position="696"/>
        <end position="808"/>
    </location>
</feature>
<dbReference type="GO" id="GO:0005886">
    <property type="term" value="C:plasma membrane"/>
    <property type="evidence" value="ECO:0007669"/>
    <property type="project" value="UniProtKB-SubCell"/>
</dbReference>
<evidence type="ECO:0000256" key="2">
    <source>
        <dbReference type="ARBA" id="ARBA00022475"/>
    </source>
</evidence>
<name>A0AAE4ZBT5_9BACT</name>
<feature type="transmembrane region" description="Helical" evidence="8">
    <location>
        <begin position="337"/>
        <end position="356"/>
    </location>
</feature>
<dbReference type="PANTHER" id="PTHR30572:SF4">
    <property type="entry name" value="ABC TRANSPORTER PERMEASE YTRF"/>
    <property type="match status" value="1"/>
</dbReference>
<keyword evidence="2" id="KW-1003">Cell membrane</keyword>
<keyword evidence="3 8" id="KW-0812">Transmembrane</keyword>
<reference evidence="11 12" key="1">
    <citation type="submission" date="2020-01" db="EMBL/GenBank/DDBJ databases">
        <title>Genomes assembled from Gulf of Kutch pelagic sediment metagenomes.</title>
        <authorList>
            <person name="Chandrashekar M."/>
            <person name="Mahajan M.S."/>
            <person name="Dave K.J."/>
            <person name="Vatsa P."/>
            <person name="Nathani N.M."/>
        </authorList>
    </citation>
    <scope>NUCLEOTIDE SEQUENCE [LARGE SCALE GENOMIC DNA]</scope>
    <source>
        <strain evidence="11">KS3-K002</strain>
    </source>
</reference>
<dbReference type="Pfam" id="PF12704">
    <property type="entry name" value="MacB_PCD"/>
    <property type="match status" value="2"/>
</dbReference>
<evidence type="ECO:0000313" key="12">
    <source>
        <dbReference type="Proteomes" id="UP000702544"/>
    </source>
</evidence>
<feature type="transmembrane region" description="Helical" evidence="8">
    <location>
        <begin position="282"/>
        <end position="306"/>
    </location>
</feature>
<feature type="transmembrane region" description="Helical" evidence="8">
    <location>
        <begin position="779"/>
        <end position="800"/>
    </location>
</feature>
<dbReference type="NCBIfam" id="TIGR03434">
    <property type="entry name" value="ADOP"/>
    <property type="match status" value="1"/>
</dbReference>
<dbReference type="InterPro" id="IPR025857">
    <property type="entry name" value="MacB_PCD"/>
</dbReference>
<accession>A0AAE4ZBT5</accession>
<feature type="transmembrane region" description="Helical" evidence="8">
    <location>
        <begin position="435"/>
        <end position="456"/>
    </location>
</feature>
<keyword evidence="5 8" id="KW-0472">Membrane</keyword>
<dbReference type="InterPro" id="IPR017800">
    <property type="entry name" value="ADOP"/>
</dbReference>
<feature type="domain" description="MacB-like periplasmic core" evidence="10">
    <location>
        <begin position="23"/>
        <end position="249"/>
    </location>
</feature>
<protein>
    <submittedName>
        <fullName evidence="11">ABC transporter permease</fullName>
    </submittedName>
</protein>
<evidence type="ECO:0000256" key="6">
    <source>
        <dbReference type="ARBA" id="ARBA00038076"/>
    </source>
</evidence>
<feature type="transmembrane region" description="Helical" evidence="8">
    <location>
        <begin position="747"/>
        <end position="767"/>
    </location>
</feature>
<sequence>MESIWQDVRFGVRKLARNPAFAAITVLTLALGIGANTAIFSVVYDVLLRPLPFEDPDRLVMVWEHAIERNRTQNVVSPANYLEWKDQNRVFEDMAAMFSRGAVLSGPDGPQRIQASLVQPGYFEILGVDAALGRVFTPEEGVEGNDRVTVLSHGLWQRRFGGDPEIIGRTVTVEGIEHTVVGVAPAGFEGIRFRPQAAAFRSDWLQAQDLWVPLTLGEDARSSYGRSLFVLARLAPDVSLEQAQAEMKTIAGRLEEAHDFNAGWTANVVPLHSQVVGNARPALLILVAAVGLVLLIACANVANLLLAHASARGREIAVRGALGAGRRRLLRQMITESLILALAGAAVGVVFAVWGIEALVALSPGDIPRLENVGLSWPVLAFTAGVALVAALLSGVVPALQASRTDLQAPLREGGRGGTELSGRRARRGLVVTEMALAVVLLIGAGLIMRSFWALWQVDPGFQAERLISAQVTLRGSDYTGMRGRAEFADRLLERVRGLPGVESAATTVARPLGGGLAPGTSFWPTDRPTPSPGDRPTADIRMISPEYFRTMGIPLLRGREFDSRDGPDSPPVIIINRTAAATHWPDQDPIGKRMVVRMGDETPREIVGVVGDVRHSELGVAPRAKIYFPHTQLNFPWMDIMVRTASDPATLVPALRREVQALDPNLPVYSVKRMNAVVSESVAHERFSTLLMAGFAFVALVLAAVGIYGVMAYSVNQRTQEIGVRIALGAESGKVLTLVVREGMSLALLGVAIGLAVGFGLARLLSSQLYQISAADPFTFSAVALILALTALLACWFPAWRAARTDPVDALRYE</sequence>